<feature type="binding site" evidence="9">
    <location>
        <position position="271"/>
    </location>
    <ligand>
        <name>S-adenosyl-L-methionine</name>
        <dbReference type="ChEBI" id="CHEBI:59789"/>
    </ligand>
</feature>
<dbReference type="InterPro" id="IPR030391">
    <property type="entry name" value="MeTrfase_TrmA_CS"/>
</dbReference>
<dbReference type="PROSITE" id="PS51687">
    <property type="entry name" value="SAM_MT_RNA_M5U"/>
    <property type="match status" value="1"/>
</dbReference>
<evidence type="ECO:0000313" key="11">
    <source>
        <dbReference type="EMBL" id="GAA3702027.1"/>
    </source>
</evidence>
<sequence length="386" mass="41539">MQCHYYDAGRCRSCTLMGQPHAEQIAGKDAHCRQLLARYPGIDWATPYAGAEAGFRNKAKMVVSGTTRRPVVGILDADGHGVDLRRCGLIGAGLQEALRVLSNLVRAARLTPYDVVRRTGELKYLLVTEAPSGELMVRFVLRSEALLPVLREHLPGLLERLPGLRVASANLQPEPKAVLEGETEIPLTAQTSLTMEVNGIGLHLRPRSFFQTNTDVGAALYRQGRDWVDALEPARVWDLYCGVGGFALHLAGSEAGSGAGRGGGRRVTGIELSAEAVASAELTRDELGLAGVDFAAADATEFALGADPSDIPDLVVVNPPRRGIGTDLAGWLEGSAVQHVLYSSCNAVTLAKDLERMPSLRPVRARVMDMFPQSSHYEVITLLTRA</sequence>
<dbReference type="InterPro" id="IPR011825">
    <property type="entry name" value="23SrRNA_MeTrfase_RlmC"/>
</dbReference>
<feature type="binding site" evidence="9">
    <location>
        <position position="211"/>
    </location>
    <ligand>
        <name>S-adenosyl-L-methionine</name>
        <dbReference type="ChEBI" id="CHEBI:59789"/>
    </ligand>
</feature>
<evidence type="ECO:0000256" key="3">
    <source>
        <dbReference type="ARBA" id="ARBA00022603"/>
    </source>
</evidence>
<comment type="similarity">
    <text evidence="9">Belongs to the class I-like SAM-binding methyltransferase superfamily. RNA M5U methyltransferase family.</text>
</comment>
<dbReference type="SUPFAM" id="SSF53335">
    <property type="entry name" value="S-adenosyl-L-methionine-dependent methyltransferases"/>
    <property type="match status" value="1"/>
</dbReference>
<evidence type="ECO:0000256" key="10">
    <source>
        <dbReference type="PROSITE-ProRule" id="PRU10015"/>
    </source>
</evidence>
<protein>
    <submittedName>
        <fullName evidence="11">23S rRNA (Uracil(747)-C(5))-methyltransferase RlmC</fullName>
    </submittedName>
</protein>
<dbReference type="InterPro" id="IPR010280">
    <property type="entry name" value="U5_MeTrfase_fam"/>
</dbReference>
<dbReference type="NCBIfam" id="TIGR02085">
    <property type="entry name" value="meth_trns_rumB"/>
    <property type="match status" value="1"/>
</dbReference>
<reference evidence="12" key="1">
    <citation type="journal article" date="2019" name="Int. J. Syst. Evol. Microbiol.">
        <title>The Global Catalogue of Microorganisms (GCM) 10K type strain sequencing project: providing services to taxonomists for standard genome sequencing and annotation.</title>
        <authorList>
            <consortium name="The Broad Institute Genomics Platform"/>
            <consortium name="The Broad Institute Genome Sequencing Center for Infectious Disease"/>
            <person name="Wu L."/>
            <person name="Ma J."/>
        </authorList>
    </citation>
    <scope>NUCLEOTIDE SEQUENCE [LARGE SCALE GENOMIC DNA]</scope>
    <source>
        <strain evidence="12">JCM 16961</strain>
    </source>
</reference>
<dbReference type="PROSITE" id="PS01231">
    <property type="entry name" value="TRMA_2"/>
    <property type="match status" value="1"/>
</dbReference>
<keyword evidence="12" id="KW-1185">Reference proteome</keyword>
<evidence type="ECO:0000256" key="4">
    <source>
        <dbReference type="ARBA" id="ARBA00022679"/>
    </source>
</evidence>
<evidence type="ECO:0000256" key="9">
    <source>
        <dbReference type="PROSITE-ProRule" id="PRU01024"/>
    </source>
</evidence>
<dbReference type="EMBL" id="BAABCJ010000002">
    <property type="protein sequence ID" value="GAA3702027.1"/>
    <property type="molecule type" value="Genomic_DNA"/>
</dbReference>
<feature type="binding site" evidence="9">
    <location>
        <position position="318"/>
    </location>
    <ligand>
        <name>S-adenosyl-L-methionine</name>
        <dbReference type="ChEBI" id="CHEBI:59789"/>
    </ligand>
</feature>
<keyword evidence="8" id="KW-0411">Iron-sulfur</keyword>
<evidence type="ECO:0000256" key="7">
    <source>
        <dbReference type="ARBA" id="ARBA00023004"/>
    </source>
</evidence>
<evidence type="ECO:0000256" key="8">
    <source>
        <dbReference type="ARBA" id="ARBA00023014"/>
    </source>
</evidence>
<dbReference type="Gene3D" id="2.40.50.1070">
    <property type="match status" value="1"/>
</dbReference>
<dbReference type="NCBIfam" id="NF002909">
    <property type="entry name" value="PRK03522.2-1"/>
    <property type="match status" value="1"/>
</dbReference>
<evidence type="ECO:0000256" key="2">
    <source>
        <dbReference type="ARBA" id="ARBA00022552"/>
    </source>
</evidence>
<dbReference type="Proteomes" id="UP001501536">
    <property type="component" value="Unassembled WGS sequence"/>
</dbReference>
<dbReference type="Pfam" id="PF05958">
    <property type="entry name" value="tRNA_U5-meth_tr"/>
    <property type="match status" value="1"/>
</dbReference>
<keyword evidence="3 9" id="KW-0489">Methyltransferase</keyword>
<dbReference type="RefSeq" id="WP_344882205.1">
    <property type="nucleotide sequence ID" value="NZ_BAABCJ010000002.1"/>
</dbReference>
<dbReference type="PROSITE" id="PS01230">
    <property type="entry name" value="TRMA_1"/>
    <property type="match status" value="1"/>
</dbReference>
<dbReference type="InterPro" id="IPR030390">
    <property type="entry name" value="MeTrfase_TrmA_AS"/>
</dbReference>
<keyword evidence="1" id="KW-0004">4Fe-4S</keyword>
<accession>A0ABP7DEB1</accession>
<feature type="binding site" evidence="9">
    <location>
        <position position="240"/>
    </location>
    <ligand>
        <name>S-adenosyl-L-methionine</name>
        <dbReference type="ChEBI" id="CHEBI:59789"/>
    </ligand>
</feature>
<evidence type="ECO:0000256" key="5">
    <source>
        <dbReference type="ARBA" id="ARBA00022691"/>
    </source>
</evidence>
<keyword evidence="2" id="KW-0698">rRNA processing</keyword>
<feature type="active site" evidence="10">
    <location>
        <position position="345"/>
    </location>
</feature>
<dbReference type="InterPro" id="IPR029063">
    <property type="entry name" value="SAM-dependent_MTases_sf"/>
</dbReference>
<dbReference type="CDD" id="cd02440">
    <property type="entry name" value="AdoMet_MTases"/>
    <property type="match status" value="1"/>
</dbReference>
<gene>
    <name evidence="11" type="primary">rlmC</name>
    <name evidence="11" type="ORF">GCM10022377_14600</name>
</gene>
<organism evidence="11 12">
    <name type="scientific">Zhihengliuella alba</name>
    <dbReference type="NCBI Taxonomy" id="547018"/>
    <lineage>
        <taxon>Bacteria</taxon>
        <taxon>Bacillati</taxon>
        <taxon>Actinomycetota</taxon>
        <taxon>Actinomycetes</taxon>
        <taxon>Micrococcales</taxon>
        <taxon>Micrococcaceae</taxon>
        <taxon>Zhihengliuella</taxon>
    </lineage>
</organism>
<keyword evidence="5 9" id="KW-0949">S-adenosyl-L-methionine</keyword>
<name>A0ABP7DEB1_9MICC</name>
<dbReference type="PANTHER" id="PTHR11061:SF30">
    <property type="entry name" value="TRNA (URACIL(54)-C(5))-METHYLTRANSFERASE"/>
    <property type="match status" value="1"/>
</dbReference>
<keyword evidence="4 9" id="KW-0808">Transferase</keyword>
<evidence type="ECO:0000313" key="12">
    <source>
        <dbReference type="Proteomes" id="UP001501536"/>
    </source>
</evidence>
<comment type="caution">
    <text evidence="11">The sequence shown here is derived from an EMBL/GenBank/DDBJ whole genome shotgun (WGS) entry which is preliminary data.</text>
</comment>
<evidence type="ECO:0000256" key="6">
    <source>
        <dbReference type="ARBA" id="ARBA00022723"/>
    </source>
</evidence>
<proteinExistence type="inferred from homology"/>
<dbReference type="PANTHER" id="PTHR11061">
    <property type="entry name" value="RNA M5U METHYLTRANSFERASE"/>
    <property type="match status" value="1"/>
</dbReference>
<feature type="active site" description="Nucleophile" evidence="9">
    <location>
        <position position="345"/>
    </location>
</feature>
<dbReference type="Gene3D" id="3.40.50.150">
    <property type="entry name" value="Vaccinia Virus protein VP39"/>
    <property type="match status" value="1"/>
</dbReference>
<keyword evidence="7" id="KW-0408">Iron</keyword>
<evidence type="ECO:0000256" key="1">
    <source>
        <dbReference type="ARBA" id="ARBA00022485"/>
    </source>
</evidence>
<keyword evidence="6" id="KW-0479">Metal-binding</keyword>